<proteinExistence type="predicted"/>
<feature type="region of interest" description="Disordered" evidence="1">
    <location>
        <begin position="43"/>
        <end position="86"/>
    </location>
</feature>
<dbReference type="EMBL" id="FMCT01000012">
    <property type="protein sequence ID" value="SCF43152.1"/>
    <property type="molecule type" value="Genomic_DNA"/>
</dbReference>
<protein>
    <submittedName>
        <fullName evidence="2">Uncharacterized protein</fullName>
    </submittedName>
</protein>
<accession>A0A1C5AD22</accession>
<evidence type="ECO:0000313" key="2">
    <source>
        <dbReference type="EMBL" id="SCF43152.1"/>
    </source>
</evidence>
<dbReference type="AlphaFoldDB" id="A0A1C5AD22"/>
<evidence type="ECO:0000313" key="3">
    <source>
        <dbReference type="Proteomes" id="UP000183585"/>
    </source>
</evidence>
<reference evidence="3" key="1">
    <citation type="submission" date="2016-06" db="EMBL/GenBank/DDBJ databases">
        <authorList>
            <person name="Varghese N."/>
            <person name="Submissions Spin"/>
        </authorList>
    </citation>
    <scope>NUCLEOTIDE SEQUENCE [LARGE SCALE GENOMIC DNA]</scope>
    <source>
        <strain evidence="3">DSM 43168</strain>
    </source>
</reference>
<dbReference type="Proteomes" id="UP000183585">
    <property type="component" value="Unassembled WGS sequence"/>
</dbReference>
<sequence length="86" mass="9513">MDLLDRFAARILHAATRAAKARNSGSNNTGVVRVPDVMLAKPRPPVDADTVPLPPCRVQGRYVPRTNTARHDDSTRNRSTRWAVPL</sequence>
<gene>
    <name evidence="2" type="ORF">GA0070563_112195</name>
</gene>
<keyword evidence="3" id="KW-1185">Reference proteome</keyword>
<dbReference type="RefSeq" id="WP_074476973.1">
    <property type="nucleotide sequence ID" value="NZ_FMCT01000012.1"/>
</dbReference>
<name>A0A1C5AD22_9ACTN</name>
<organism evidence="2 3">
    <name type="scientific">Micromonospora carbonacea</name>
    <dbReference type="NCBI Taxonomy" id="47853"/>
    <lineage>
        <taxon>Bacteria</taxon>
        <taxon>Bacillati</taxon>
        <taxon>Actinomycetota</taxon>
        <taxon>Actinomycetes</taxon>
        <taxon>Micromonosporales</taxon>
        <taxon>Micromonosporaceae</taxon>
        <taxon>Micromonospora</taxon>
    </lineage>
</organism>
<evidence type="ECO:0000256" key="1">
    <source>
        <dbReference type="SAM" id="MobiDB-lite"/>
    </source>
</evidence>